<dbReference type="SUPFAM" id="SSF54506">
    <property type="entry name" value="Diaminopimelate epimerase-like"/>
    <property type="match status" value="1"/>
</dbReference>
<dbReference type="InterPro" id="IPR008794">
    <property type="entry name" value="Pro_racemase_fam"/>
</dbReference>
<organism evidence="2 3">
    <name type="scientific">Penicillium argentinense</name>
    <dbReference type="NCBI Taxonomy" id="1131581"/>
    <lineage>
        <taxon>Eukaryota</taxon>
        <taxon>Fungi</taxon>
        <taxon>Dikarya</taxon>
        <taxon>Ascomycota</taxon>
        <taxon>Pezizomycotina</taxon>
        <taxon>Eurotiomycetes</taxon>
        <taxon>Eurotiomycetidae</taxon>
        <taxon>Eurotiales</taxon>
        <taxon>Aspergillaceae</taxon>
        <taxon>Penicillium</taxon>
    </lineage>
</organism>
<dbReference type="Gene3D" id="3.10.310.10">
    <property type="entry name" value="Diaminopimelate Epimerase, Chain A, domain 1"/>
    <property type="match status" value="2"/>
</dbReference>
<keyword evidence="3" id="KW-1185">Reference proteome</keyword>
<name>A0A9W9KAX2_9EURO</name>
<proteinExistence type="inferred from homology"/>
<dbReference type="PANTHER" id="PTHR33442:SF5">
    <property type="entry name" value="BIFUNCTIONAL TRANS-3-HYDROXY-L-PROLINE DEHYDRATASE_2-EPIMERASE"/>
    <property type="match status" value="1"/>
</dbReference>
<dbReference type="Pfam" id="PF05544">
    <property type="entry name" value="Pro_racemase"/>
    <property type="match status" value="1"/>
</dbReference>
<dbReference type="EMBL" id="JAPQKI010000005">
    <property type="protein sequence ID" value="KAJ5099433.1"/>
    <property type="molecule type" value="Genomic_DNA"/>
</dbReference>
<evidence type="ECO:0000256" key="1">
    <source>
        <dbReference type="ARBA" id="ARBA00007529"/>
    </source>
</evidence>
<dbReference type="GeneID" id="81357907"/>
<dbReference type="OrthoDB" id="6409228at2759"/>
<evidence type="ECO:0000313" key="2">
    <source>
        <dbReference type="EMBL" id="KAJ5099433.1"/>
    </source>
</evidence>
<comment type="caution">
    <text evidence="2">The sequence shown here is derived from an EMBL/GenBank/DDBJ whole genome shotgun (WGS) entry which is preliminary data.</text>
</comment>
<dbReference type="PANTHER" id="PTHR33442">
    <property type="entry name" value="TRANS-3-HYDROXY-L-PROLINE DEHYDRATASE"/>
    <property type="match status" value="1"/>
</dbReference>
<dbReference type="GO" id="GO:0047580">
    <property type="term" value="F:4-hydroxyproline epimerase activity"/>
    <property type="evidence" value="ECO:0007669"/>
    <property type="project" value="TreeGrafter"/>
</dbReference>
<sequence length="214" mass="23481">MVKINRHIQVVGCHCAVHFQDNEDQIRQLLLQEPRRRSAMCVGLVLPPTNPKADAGFIIMESDEYPPMSGGNTIVTFTVLLETGMVKMVEPVTRLTLDTPAGLVTVDADCEDGKVKAVSFNNVPSFVFKLDYQVNVPEFPELGTITLDIVWGGMIYAVVDATTIGLKINHKNGPLLIRLAEAIKAALSKSDYIPIHPENPDIKGVHSRIHGTVE</sequence>
<dbReference type="RefSeq" id="XP_056475087.1">
    <property type="nucleotide sequence ID" value="XM_056618928.1"/>
</dbReference>
<reference evidence="2" key="1">
    <citation type="submission" date="2022-11" db="EMBL/GenBank/DDBJ databases">
        <authorList>
            <person name="Petersen C."/>
        </authorList>
    </citation>
    <scope>NUCLEOTIDE SEQUENCE</scope>
    <source>
        <strain evidence="2">IBT 30761</strain>
    </source>
</reference>
<accession>A0A9W9KAX2</accession>
<evidence type="ECO:0000313" key="3">
    <source>
        <dbReference type="Proteomes" id="UP001149074"/>
    </source>
</evidence>
<gene>
    <name evidence="2" type="ORF">N7532_006434</name>
</gene>
<protein>
    <submittedName>
        <fullName evidence="2">Proline racemase</fullName>
    </submittedName>
</protein>
<dbReference type="Proteomes" id="UP001149074">
    <property type="component" value="Unassembled WGS sequence"/>
</dbReference>
<comment type="similarity">
    <text evidence="1">Belongs to the proline racemase family.</text>
</comment>
<dbReference type="AlphaFoldDB" id="A0A9W9KAX2"/>
<reference evidence="2" key="2">
    <citation type="journal article" date="2023" name="IMA Fungus">
        <title>Comparative genomic study of the Penicillium genus elucidates a diverse pangenome and 15 lateral gene transfer events.</title>
        <authorList>
            <person name="Petersen C."/>
            <person name="Sorensen T."/>
            <person name="Nielsen M.R."/>
            <person name="Sondergaard T.E."/>
            <person name="Sorensen J.L."/>
            <person name="Fitzpatrick D.A."/>
            <person name="Frisvad J.C."/>
            <person name="Nielsen K.L."/>
        </authorList>
    </citation>
    <scope>NUCLEOTIDE SEQUENCE</scope>
    <source>
        <strain evidence="2">IBT 30761</strain>
    </source>
</reference>